<evidence type="ECO:0000313" key="1">
    <source>
        <dbReference type="EMBL" id="SEH55726.1"/>
    </source>
</evidence>
<accession>A0A1H6J9U0</accession>
<keyword evidence="2" id="KW-1185">Reference proteome</keyword>
<dbReference type="EMBL" id="FNWT01000005">
    <property type="protein sequence ID" value="SEH55726.1"/>
    <property type="molecule type" value="Genomic_DNA"/>
</dbReference>
<name>A0A1H6J9U0_9ACTN</name>
<organism evidence="1 2">
    <name type="scientific">Parafannyhessea umbonata</name>
    <dbReference type="NCBI Taxonomy" id="604330"/>
    <lineage>
        <taxon>Bacteria</taxon>
        <taxon>Bacillati</taxon>
        <taxon>Actinomycetota</taxon>
        <taxon>Coriobacteriia</taxon>
        <taxon>Coriobacteriales</taxon>
        <taxon>Atopobiaceae</taxon>
        <taxon>Parafannyhessea</taxon>
    </lineage>
</organism>
<protein>
    <submittedName>
        <fullName evidence="1">Uncharacterized protein</fullName>
    </submittedName>
</protein>
<gene>
    <name evidence="1" type="ORF">SAMN05216447_105129</name>
</gene>
<sequence>MLQHDYLLEIIGRFVESVSVALVSVFRDREFGRVEEAESAVAELLDLDASTAMSLAPQSLVTMMSLSGVGESVAGYAAYVLQRVSLAYELEGKPNVARVRHEQAQAIADAFNAGLEQVPEEFLSLERQIINR</sequence>
<dbReference type="Proteomes" id="UP000199135">
    <property type="component" value="Unassembled WGS sequence"/>
</dbReference>
<dbReference type="RefSeq" id="WP_078686571.1">
    <property type="nucleotide sequence ID" value="NZ_FNWT01000005.1"/>
</dbReference>
<evidence type="ECO:0000313" key="2">
    <source>
        <dbReference type="Proteomes" id="UP000199135"/>
    </source>
</evidence>
<reference evidence="1 2" key="1">
    <citation type="submission" date="2016-10" db="EMBL/GenBank/DDBJ databases">
        <authorList>
            <person name="Varghese N."/>
            <person name="Submissions S."/>
        </authorList>
    </citation>
    <scope>NUCLEOTIDE SEQUENCE [LARGE SCALE GENOMIC DNA]</scope>
    <source>
        <strain evidence="1 2">WCP15</strain>
    </source>
</reference>
<proteinExistence type="predicted"/>
<comment type="caution">
    <text evidence="1">The sequence shown here is derived from an EMBL/GenBank/DDBJ whole genome shotgun (WGS) entry which is preliminary data.</text>
</comment>